<proteinExistence type="predicted"/>
<dbReference type="PANTHER" id="PTHR46663">
    <property type="entry name" value="DIGUANYLATE CYCLASE DGCT-RELATED"/>
    <property type="match status" value="1"/>
</dbReference>
<evidence type="ECO:0000256" key="2">
    <source>
        <dbReference type="SAM" id="SignalP"/>
    </source>
</evidence>
<dbReference type="InterPro" id="IPR000160">
    <property type="entry name" value="GGDEF_dom"/>
</dbReference>
<dbReference type="Proteomes" id="UP000772151">
    <property type="component" value="Unassembled WGS sequence"/>
</dbReference>
<dbReference type="SMART" id="SM00062">
    <property type="entry name" value="PBPb"/>
    <property type="match status" value="1"/>
</dbReference>
<feature type="transmembrane region" description="Helical" evidence="1">
    <location>
        <begin position="499"/>
        <end position="521"/>
    </location>
</feature>
<dbReference type="PANTHER" id="PTHR46663:SF2">
    <property type="entry name" value="GGDEF DOMAIN-CONTAINING PROTEIN"/>
    <property type="match status" value="1"/>
</dbReference>
<dbReference type="SMART" id="SM00267">
    <property type="entry name" value="GGDEF"/>
    <property type="match status" value="1"/>
</dbReference>
<feature type="domain" description="GGDEF" evidence="3">
    <location>
        <begin position="593"/>
        <end position="725"/>
    </location>
</feature>
<protein>
    <submittedName>
        <fullName evidence="4">GGDEF domain-containing protein</fullName>
    </submittedName>
</protein>
<dbReference type="Gene3D" id="3.40.190.10">
    <property type="entry name" value="Periplasmic binding protein-like II"/>
    <property type="match status" value="2"/>
</dbReference>
<reference evidence="4" key="1">
    <citation type="submission" date="2019-04" db="EMBL/GenBank/DDBJ databases">
        <title>Evolution of Biomass-Degrading Anaerobic Consortia Revealed by Metagenomics.</title>
        <authorList>
            <person name="Peng X."/>
        </authorList>
    </citation>
    <scope>NUCLEOTIDE SEQUENCE</scope>
    <source>
        <strain evidence="4">SIG242</strain>
    </source>
</reference>
<evidence type="ECO:0000259" key="3">
    <source>
        <dbReference type="PROSITE" id="PS50887"/>
    </source>
</evidence>
<dbReference type="Pfam" id="PF00497">
    <property type="entry name" value="SBP_bac_3"/>
    <property type="match status" value="1"/>
</dbReference>
<feature type="signal peptide" evidence="2">
    <location>
        <begin position="1"/>
        <end position="24"/>
    </location>
</feature>
<gene>
    <name evidence="4" type="ORF">E7203_09365</name>
</gene>
<dbReference type="SUPFAM" id="SSF53850">
    <property type="entry name" value="Periplasmic binding protein-like II"/>
    <property type="match status" value="2"/>
</dbReference>
<dbReference type="InterPro" id="IPR052163">
    <property type="entry name" value="DGC-Regulatory_Protein"/>
</dbReference>
<evidence type="ECO:0000313" key="5">
    <source>
        <dbReference type="Proteomes" id="UP000772151"/>
    </source>
</evidence>
<dbReference type="EMBL" id="SVCA01000008">
    <property type="protein sequence ID" value="MBE6085637.1"/>
    <property type="molecule type" value="Genomic_DNA"/>
</dbReference>
<dbReference type="InterPro" id="IPR043128">
    <property type="entry name" value="Rev_trsase/Diguanyl_cyclase"/>
</dbReference>
<dbReference type="SUPFAM" id="SSF55073">
    <property type="entry name" value="Nucleotide cyclase"/>
    <property type="match status" value="1"/>
</dbReference>
<dbReference type="CDD" id="cd01949">
    <property type="entry name" value="GGDEF"/>
    <property type="match status" value="1"/>
</dbReference>
<dbReference type="FunFam" id="3.30.70.270:FF:000001">
    <property type="entry name" value="Diguanylate cyclase domain protein"/>
    <property type="match status" value="1"/>
</dbReference>
<dbReference type="NCBIfam" id="TIGR00254">
    <property type="entry name" value="GGDEF"/>
    <property type="match status" value="1"/>
</dbReference>
<comment type="caution">
    <text evidence="4">The sequence shown here is derived from an EMBL/GenBank/DDBJ whole genome shotgun (WGS) entry which is preliminary data.</text>
</comment>
<keyword evidence="1" id="KW-1133">Transmembrane helix</keyword>
<keyword evidence="2" id="KW-0732">Signal</keyword>
<dbReference type="RefSeq" id="WP_303669751.1">
    <property type="nucleotide sequence ID" value="NZ_SVCA01000008.1"/>
</dbReference>
<accession>A0A927WF94</accession>
<organism evidence="4 5">
    <name type="scientific">Selenomonas ruminantium</name>
    <dbReference type="NCBI Taxonomy" id="971"/>
    <lineage>
        <taxon>Bacteria</taxon>
        <taxon>Bacillati</taxon>
        <taxon>Bacillota</taxon>
        <taxon>Negativicutes</taxon>
        <taxon>Selenomonadales</taxon>
        <taxon>Selenomonadaceae</taxon>
        <taxon>Selenomonas</taxon>
    </lineage>
</organism>
<dbReference type="Pfam" id="PF00990">
    <property type="entry name" value="GGDEF"/>
    <property type="match status" value="1"/>
</dbReference>
<sequence>MNALLSFIISICLLLAMPASQLEAEDLNIRLGYIQPDNSLVNPHVLRQYYTSYLDELSKHTDWDYHLVNINASTAFERLFAGDIDLLLSVEYPSSLGLKGGIIYSTINFGYDVEGLYSRMGETRFDPHDLNTLTGARVGIIAARPVNQQFELFQQNNSLNFAVKAFANQQEMLAALQAGSVDLVVDTATNTMPEEQFLLAYSRIPVRAAATTANRDKLVNLENAINRLNMENPYFEPQLSHTLAEKLDFQLVHYTPQESQYIKMSPPLRVAIYGGVYPYVIYDEAQKKALGIYPDLISQLAKNSGLEFTYVHVPTYDDAVNLLKSGQADLMLDIYAGPEDHQPFYYTNPLTTLPYTFIGSTSQTPSSADNIKLIVPRPEPSLMKFLQQKFPSWDITASPAAAAEALNTLDQKPDTLALVRDSMLEIDRPLMLHPNLVIIPDASINVPMSIIIAPNQPRILQGILNKAITQTDPEKRLHIIQKHIIKARPGFSLQHILTFYPLQTGLVCGLILLLLAIMIFLNHHSRAMSKAKKLLQENNTKLKATILELQETIQSREFYKEKAEIDALTGVLNKAAIETIGQKMLNAPFQQGHCHALFIIDLDHFKEANDTLGHQKGDEILHHFALNLIHIVRSHDAVGRFGGDEFILLLQDFPQEAIASVARRVMEAAHSLEPASDKFPGLSASIGIALYPVHGNDYQELLHHADQALYYVKEYGRNNWALAGQPAQK</sequence>
<keyword evidence="1" id="KW-0472">Membrane</keyword>
<evidence type="ECO:0000313" key="4">
    <source>
        <dbReference type="EMBL" id="MBE6085637.1"/>
    </source>
</evidence>
<dbReference type="AlphaFoldDB" id="A0A927WF94"/>
<dbReference type="InterPro" id="IPR001638">
    <property type="entry name" value="Solute-binding_3/MltF_N"/>
</dbReference>
<dbReference type="InterPro" id="IPR029787">
    <property type="entry name" value="Nucleotide_cyclase"/>
</dbReference>
<feature type="chain" id="PRO_5036696947" evidence="2">
    <location>
        <begin position="25"/>
        <end position="729"/>
    </location>
</feature>
<dbReference type="Gene3D" id="3.30.70.270">
    <property type="match status" value="1"/>
</dbReference>
<keyword evidence="1" id="KW-0812">Transmembrane</keyword>
<dbReference type="PROSITE" id="PS50887">
    <property type="entry name" value="GGDEF"/>
    <property type="match status" value="1"/>
</dbReference>
<name>A0A927WF94_SELRU</name>
<evidence type="ECO:0000256" key="1">
    <source>
        <dbReference type="SAM" id="Phobius"/>
    </source>
</evidence>